<gene>
    <name evidence="1" type="ORF">LCGC14_0223640</name>
</gene>
<accession>A0A0F9WWQ0</accession>
<evidence type="ECO:0000313" key="1">
    <source>
        <dbReference type="EMBL" id="KKN90781.1"/>
    </source>
</evidence>
<proteinExistence type="predicted"/>
<reference evidence="1" key="1">
    <citation type="journal article" date="2015" name="Nature">
        <title>Complex archaea that bridge the gap between prokaryotes and eukaryotes.</title>
        <authorList>
            <person name="Spang A."/>
            <person name="Saw J.H."/>
            <person name="Jorgensen S.L."/>
            <person name="Zaremba-Niedzwiedzka K."/>
            <person name="Martijn J."/>
            <person name="Lind A.E."/>
            <person name="van Eijk R."/>
            <person name="Schleper C."/>
            <person name="Guy L."/>
            <person name="Ettema T.J."/>
        </authorList>
    </citation>
    <scope>NUCLEOTIDE SEQUENCE</scope>
</reference>
<dbReference type="EMBL" id="LAZR01000107">
    <property type="protein sequence ID" value="KKN90781.1"/>
    <property type="molecule type" value="Genomic_DNA"/>
</dbReference>
<dbReference type="AlphaFoldDB" id="A0A0F9WWQ0"/>
<dbReference type="InterPro" id="IPR011050">
    <property type="entry name" value="Pectin_lyase_fold/virulence"/>
</dbReference>
<protein>
    <recommendedName>
        <fullName evidence="2">Right handed beta helix domain-containing protein</fullName>
    </recommendedName>
</protein>
<dbReference type="SUPFAM" id="SSF51126">
    <property type="entry name" value="Pectin lyase-like"/>
    <property type="match status" value="1"/>
</dbReference>
<organism evidence="1">
    <name type="scientific">marine sediment metagenome</name>
    <dbReference type="NCBI Taxonomy" id="412755"/>
    <lineage>
        <taxon>unclassified sequences</taxon>
        <taxon>metagenomes</taxon>
        <taxon>ecological metagenomes</taxon>
    </lineage>
</organism>
<evidence type="ECO:0008006" key="2">
    <source>
        <dbReference type="Google" id="ProtNLM"/>
    </source>
</evidence>
<sequence>MSLMGLKNVMLGETVDIKVINLLKSLAKALGFEDTLFVSSAGDNSDGSSWIKAYTSLTTALDWIASNQSSGQFHLIVTGVGSFDIDTTGNPTYDENIAIVGMGRNLTTITNSNSGATCILKFTGSAILSNLKIDVGATSIDGILVNGTGANGFEAENVHFEGDTATGAMDLLMLDGGVKYPKIRDCFFHGVVTNTTGIHLDDCTDGLFKDNEVDDCLIGIHLDNADDDDNHFEIFEIDDCVMGIQIDNAGSTGNAFFHIYLYGCTANIDDNGTSTELFDINADSLNATLAPADLTGVVVTAAAGANNWTVADVEIRNVAAATKPFYVTGVVFEFDTLEKWGIRLTKDGGTTYFWDGILEAAANRSNRILFNERYLVSQGTAIECSVKSETGGNDADIWINIEVI</sequence>
<comment type="caution">
    <text evidence="1">The sequence shown here is derived from an EMBL/GenBank/DDBJ whole genome shotgun (WGS) entry which is preliminary data.</text>
</comment>
<name>A0A0F9WWQ0_9ZZZZ</name>